<keyword evidence="4 8" id="KW-0456">Lyase</keyword>
<dbReference type="PIRSF" id="PIRSF001434">
    <property type="entry name" value="CGS"/>
    <property type="match status" value="1"/>
</dbReference>
<dbReference type="GO" id="GO:0019346">
    <property type="term" value="P:transsulfuration"/>
    <property type="evidence" value="ECO:0007669"/>
    <property type="project" value="InterPro"/>
</dbReference>
<dbReference type="OrthoDB" id="9805807at2"/>
<dbReference type="InterPro" id="IPR015422">
    <property type="entry name" value="PyrdxlP-dep_Trfase_small"/>
</dbReference>
<evidence type="ECO:0000256" key="3">
    <source>
        <dbReference type="ARBA" id="ARBA00022898"/>
    </source>
</evidence>
<dbReference type="NCBIfam" id="TIGR01324">
    <property type="entry name" value="cysta_beta_ly_B"/>
    <property type="match status" value="1"/>
</dbReference>
<dbReference type="InterPro" id="IPR015421">
    <property type="entry name" value="PyrdxlP-dep_Trfase_major"/>
</dbReference>
<dbReference type="Gene3D" id="3.40.640.10">
    <property type="entry name" value="Type I PLP-dependent aspartate aminotransferase-like (Major domain)"/>
    <property type="match status" value="1"/>
</dbReference>
<evidence type="ECO:0000256" key="7">
    <source>
        <dbReference type="RuleBase" id="RU362118"/>
    </source>
</evidence>
<dbReference type="EMBL" id="CP001635">
    <property type="protein sequence ID" value="ACS18534.1"/>
    <property type="molecule type" value="Genomic_DNA"/>
</dbReference>
<dbReference type="STRING" id="543728.Vapar_1884"/>
<dbReference type="eggNOG" id="COG0626">
    <property type="taxonomic scope" value="Bacteria"/>
</dbReference>
<dbReference type="EC" id="4.4.1.8" evidence="8"/>
<evidence type="ECO:0000256" key="6">
    <source>
        <dbReference type="PIRSR" id="PIRSR001434-2"/>
    </source>
</evidence>
<evidence type="ECO:0000256" key="1">
    <source>
        <dbReference type="ARBA" id="ARBA00001933"/>
    </source>
</evidence>
<dbReference type="InterPro" id="IPR015424">
    <property type="entry name" value="PyrdxlP-dep_Trfase"/>
</dbReference>
<dbReference type="KEGG" id="vap:Vapar_1884"/>
<dbReference type="HOGENOM" id="CLU_018986_5_1_4"/>
<comment type="catalytic activity">
    <reaction evidence="5">
        <text>L,L-cystathionine + H2O = L-homocysteine + pyruvate + NH4(+)</text>
        <dbReference type="Rhea" id="RHEA:13965"/>
        <dbReference type="ChEBI" id="CHEBI:15361"/>
        <dbReference type="ChEBI" id="CHEBI:15377"/>
        <dbReference type="ChEBI" id="CHEBI:28938"/>
        <dbReference type="ChEBI" id="CHEBI:58161"/>
        <dbReference type="ChEBI" id="CHEBI:58199"/>
    </reaction>
</comment>
<dbReference type="InterPro" id="IPR006233">
    <property type="entry name" value="Cys_b_lyase_bac"/>
</dbReference>
<organism evidence="8">
    <name type="scientific">Variovorax paradoxus (strain S110)</name>
    <dbReference type="NCBI Taxonomy" id="543728"/>
    <lineage>
        <taxon>Bacteria</taxon>
        <taxon>Pseudomonadati</taxon>
        <taxon>Pseudomonadota</taxon>
        <taxon>Betaproteobacteria</taxon>
        <taxon>Burkholderiales</taxon>
        <taxon>Comamonadaceae</taxon>
        <taxon>Variovorax</taxon>
    </lineage>
</organism>
<comment type="similarity">
    <text evidence="2 7">Belongs to the trans-sulfuration enzymes family.</text>
</comment>
<dbReference type="SUPFAM" id="SSF53383">
    <property type="entry name" value="PLP-dependent transferases"/>
    <property type="match status" value="1"/>
</dbReference>
<dbReference type="GO" id="GO:0030170">
    <property type="term" value="F:pyridoxal phosphate binding"/>
    <property type="evidence" value="ECO:0007669"/>
    <property type="project" value="InterPro"/>
</dbReference>
<proteinExistence type="inferred from homology"/>
<evidence type="ECO:0000256" key="2">
    <source>
        <dbReference type="ARBA" id="ARBA00009077"/>
    </source>
</evidence>
<feature type="modified residue" description="N6-(pyridoxal phosphate)lysine" evidence="6">
    <location>
        <position position="216"/>
    </location>
</feature>
<dbReference type="AlphaFoldDB" id="C5CV85"/>
<dbReference type="Gene3D" id="3.90.1150.10">
    <property type="entry name" value="Aspartate Aminotransferase, domain 1"/>
    <property type="match status" value="1"/>
</dbReference>
<comment type="cofactor">
    <cofactor evidence="1 7">
        <name>pyridoxal 5'-phosphate</name>
        <dbReference type="ChEBI" id="CHEBI:597326"/>
    </cofactor>
</comment>
<dbReference type="PANTHER" id="PTHR43500:SF1">
    <property type="entry name" value="CYSTATHIONINE BETA-LYASE-RELATED"/>
    <property type="match status" value="1"/>
</dbReference>
<protein>
    <submittedName>
        <fullName evidence="8">Cystathionine beta-lyase</fullName>
        <ecNumber evidence="8">4.4.1.8</ecNumber>
    </submittedName>
</protein>
<dbReference type="Pfam" id="PF01053">
    <property type="entry name" value="Cys_Met_Meta_PP"/>
    <property type="match status" value="1"/>
</dbReference>
<gene>
    <name evidence="8" type="ordered locus">Vapar_1884</name>
</gene>
<evidence type="ECO:0000256" key="4">
    <source>
        <dbReference type="ARBA" id="ARBA00023239"/>
    </source>
</evidence>
<accession>C5CV85</accession>
<dbReference type="GO" id="GO:0047804">
    <property type="term" value="F:cysteine-S-conjugate beta-lyase activity"/>
    <property type="evidence" value="ECO:0007669"/>
    <property type="project" value="InterPro"/>
</dbReference>
<dbReference type="InterPro" id="IPR000277">
    <property type="entry name" value="Cys/Met-Metab_PyrdxlP-dep_enz"/>
</dbReference>
<evidence type="ECO:0000256" key="5">
    <source>
        <dbReference type="ARBA" id="ARBA00047517"/>
    </source>
</evidence>
<dbReference type="PANTHER" id="PTHR43500">
    <property type="entry name" value="CYSTATHIONINE BETA-LYASE-RELATED"/>
    <property type="match status" value="1"/>
</dbReference>
<name>C5CV85_VARPS</name>
<sequence>MTAAFPGKRLHSATRLLHAGAPALRGGAGPVNVPVVRTSTVRFENTAAQADHHLRRTAGERVASYGRHGLDTHRALEDAVVGLEGGHRAFLTPSGLSAITLVLLALLSPGDHALVADGVYAPLRRVDSTLLQRLGITVEYFSPTHDDLASRLRPNTRLLYLESPSSLLYEVLDLPALSAVARDRGVTVATDNTWSGGWFHQPLALGANISIQAATKYISGHSDLMQGIVVVDSPALAAKLSTAYEALGLTIGADDAYLALRGLRTLPVRLAQHQRNATAVAEFLQQQPQVSRVFYPALPTDPGHALWKRDFSGASGLVSFEFRHATTAAANAFVDALALFGIGASWGGYESLALAAQPERLREHRQWTGDAPVVRLHIGLEEPQDLIADLAQAFADAAPAL</sequence>
<dbReference type="GO" id="GO:0019450">
    <property type="term" value="P:L-cysteine catabolic process to pyruvate"/>
    <property type="evidence" value="ECO:0007669"/>
    <property type="project" value="TreeGrafter"/>
</dbReference>
<evidence type="ECO:0000313" key="8">
    <source>
        <dbReference type="EMBL" id="ACS18534.1"/>
    </source>
</evidence>
<reference evidence="8" key="1">
    <citation type="submission" date="2009-06" db="EMBL/GenBank/DDBJ databases">
        <title>Complete sequence of chromosome 1 of Variovorax paradoxus S110.</title>
        <authorList>
            <consortium name="US DOE Joint Genome Institute"/>
            <person name="Lucas S."/>
            <person name="Copeland A."/>
            <person name="Lapidus A."/>
            <person name="Glavina del Rio T."/>
            <person name="Tice H."/>
            <person name="Bruce D."/>
            <person name="Goodwin L."/>
            <person name="Pitluck S."/>
            <person name="Chertkov O."/>
            <person name="Brettin T."/>
            <person name="Detter J.C."/>
            <person name="Han C."/>
            <person name="Larimer F."/>
            <person name="Land M."/>
            <person name="Hauser L."/>
            <person name="Kyrpides N."/>
            <person name="Ovchinnikova G."/>
            <person name="Orwin P."/>
            <person name="Leadbetter J.R."/>
            <person name="Spain J.C."/>
            <person name="Han J.I."/>
        </authorList>
    </citation>
    <scope>NUCLEOTIDE SEQUENCE</scope>
    <source>
        <strain evidence="8">S110</strain>
    </source>
</reference>
<keyword evidence="3 6" id="KW-0663">Pyridoxal phosphate</keyword>
<dbReference type="FunFam" id="3.40.640.10:FF:000046">
    <property type="entry name" value="Cystathionine gamma-lyase"/>
    <property type="match status" value="1"/>
</dbReference>